<dbReference type="AlphaFoldDB" id="A0A5B7GKT3"/>
<evidence type="ECO:0000256" key="2">
    <source>
        <dbReference type="SAM" id="Phobius"/>
    </source>
</evidence>
<dbReference type="EMBL" id="VSRR010016693">
    <property type="protein sequence ID" value="MPC59592.1"/>
    <property type="molecule type" value="Genomic_DNA"/>
</dbReference>
<name>A0A5B7GKT3_PORTR</name>
<keyword evidence="2" id="KW-0812">Transmembrane</keyword>
<evidence type="ECO:0000313" key="3">
    <source>
        <dbReference type="EMBL" id="MPC59592.1"/>
    </source>
</evidence>
<dbReference type="Proteomes" id="UP000324222">
    <property type="component" value="Unassembled WGS sequence"/>
</dbReference>
<gene>
    <name evidence="3" type="primary">Tigd2_0</name>
    <name evidence="3" type="ORF">E2C01_053615</name>
</gene>
<reference evidence="3 4" key="1">
    <citation type="submission" date="2019-05" db="EMBL/GenBank/DDBJ databases">
        <title>Another draft genome of Portunus trituberculatus and its Hox gene families provides insights of decapod evolution.</title>
        <authorList>
            <person name="Jeong J.-H."/>
            <person name="Song I."/>
            <person name="Kim S."/>
            <person name="Choi T."/>
            <person name="Kim D."/>
            <person name="Ryu S."/>
            <person name="Kim W."/>
        </authorList>
    </citation>
    <scope>NUCLEOTIDE SEQUENCE [LARGE SCALE GENOMIC DNA]</scope>
    <source>
        <tissue evidence="3">Muscle</tissue>
    </source>
</reference>
<keyword evidence="2" id="KW-0472">Membrane</keyword>
<evidence type="ECO:0000256" key="1">
    <source>
        <dbReference type="SAM" id="MobiDB-lite"/>
    </source>
</evidence>
<keyword evidence="4" id="KW-1185">Reference proteome</keyword>
<feature type="transmembrane region" description="Helical" evidence="2">
    <location>
        <begin position="108"/>
        <end position="127"/>
    </location>
</feature>
<accession>A0A5B7GKT3</accession>
<keyword evidence="2" id="KW-1133">Transmembrane helix</keyword>
<evidence type="ECO:0000313" key="4">
    <source>
        <dbReference type="Proteomes" id="UP000324222"/>
    </source>
</evidence>
<comment type="caution">
    <text evidence="3">The sequence shown here is derived from an EMBL/GenBank/DDBJ whole genome shotgun (WGS) entry which is preliminary data.</text>
</comment>
<organism evidence="3 4">
    <name type="scientific">Portunus trituberculatus</name>
    <name type="common">Swimming crab</name>
    <name type="synonym">Neptunus trituberculatus</name>
    <dbReference type="NCBI Taxonomy" id="210409"/>
    <lineage>
        <taxon>Eukaryota</taxon>
        <taxon>Metazoa</taxon>
        <taxon>Ecdysozoa</taxon>
        <taxon>Arthropoda</taxon>
        <taxon>Crustacea</taxon>
        <taxon>Multicrustacea</taxon>
        <taxon>Malacostraca</taxon>
        <taxon>Eumalacostraca</taxon>
        <taxon>Eucarida</taxon>
        <taxon>Decapoda</taxon>
        <taxon>Pleocyemata</taxon>
        <taxon>Brachyura</taxon>
        <taxon>Eubrachyura</taxon>
        <taxon>Portunoidea</taxon>
        <taxon>Portunidae</taxon>
        <taxon>Portuninae</taxon>
        <taxon>Portunus</taxon>
    </lineage>
</organism>
<protein>
    <submittedName>
        <fullName evidence="3">Tigger transposable element-derived protein 2</fullName>
    </submittedName>
</protein>
<proteinExistence type="predicted"/>
<feature type="region of interest" description="Disordered" evidence="1">
    <location>
        <begin position="1"/>
        <end position="31"/>
    </location>
</feature>
<sequence length="130" mass="14707">MAGAQRNQEKEESRPYNTAEAGDIGQAEGGSIGNVTHEYGIGNATVTDIKKAGPQLRQFTQRHLPAVSHHKKKDSGLRTMKIGKYQKLDEVLFKWHQQHVSFGLPLRGGPTIFCTSFFFFFLILFIFPRR</sequence>